<evidence type="ECO:0000313" key="3">
    <source>
        <dbReference type="Proteomes" id="UP000053890"/>
    </source>
</evidence>
<dbReference type="GeneID" id="28973569"/>
<reference evidence="2 3" key="1">
    <citation type="journal article" date="2015" name="Front. Microbiol.">
        <title>Genome sequence of the plant growth promoting endophytic yeast Rhodotorula graminis WP1.</title>
        <authorList>
            <person name="Firrincieli A."/>
            <person name="Otillar R."/>
            <person name="Salamov A."/>
            <person name="Schmutz J."/>
            <person name="Khan Z."/>
            <person name="Redman R.S."/>
            <person name="Fleck N.D."/>
            <person name="Lindquist E."/>
            <person name="Grigoriev I.V."/>
            <person name="Doty S.L."/>
        </authorList>
    </citation>
    <scope>NUCLEOTIDE SEQUENCE [LARGE SCALE GENOMIC DNA]</scope>
    <source>
        <strain evidence="2 3">WP1</strain>
    </source>
</reference>
<gene>
    <name evidence="2" type="ORF">RHOBADRAFT_33539</name>
</gene>
<dbReference type="RefSeq" id="XP_018273438.1">
    <property type="nucleotide sequence ID" value="XM_018413120.1"/>
</dbReference>
<proteinExistence type="predicted"/>
<sequence>MTSAWAPPRLAVPGQATDPQQHFAHNELVSPGTVTKPLPGGYDGGAQAPPSPTRSYGTASRTASTGSLGSSRRPSFASSMLLDLQQGDDDDDTDMEEATIEERENELRHALKDGATWLGVDLWLVDGEVLVASSQSSLDPSRTFSATVVQPLLRIFSPQDDSTIKMHRRRSSVYAHVKPHSPFQLVIRLRTPATTTFPYVVSDLEPLHDASLLTMYCPNAGSSTAGLITVVSSSANGAEMVPFEQLSAVQGQRFVYRDAPLAAFDSDEALADSNIDPALTPVAAGALVEVTGWDGQKSLSDEQRERIRAQVERAHAHGLKVRFEALPNFPVHVREQCRQALLTLGADYL</sequence>
<name>A0A194S9X6_RHOGW</name>
<dbReference type="OMA" id="WAPLISP"/>
<evidence type="ECO:0000256" key="1">
    <source>
        <dbReference type="SAM" id="MobiDB-lite"/>
    </source>
</evidence>
<dbReference type="STRING" id="578459.A0A194S9X6"/>
<accession>A0A194S9X6</accession>
<feature type="region of interest" description="Disordered" evidence="1">
    <location>
        <begin position="28"/>
        <end position="75"/>
    </location>
</feature>
<dbReference type="EMBL" id="KQ474074">
    <property type="protein sequence ID" value="KPV77389.1"/>
    <property type="molecule type" value="Genomic_DNA"/>
</dbReference>
<dbReference type="PANTHER" id="PTHR31571:SF1">
    <property type="entry name" value="ALTERED INHERITANCE OF MITOCHONDRIA PROTEIN 6"/>
    <property type="match status" value="1"/>
</dbReference>
<protein>
    <submittedName>
        <fullName evidence="2">Uncharacterized protein</fullName>
    </submittedName>
</protein>
<evidence type="ECO:0000313" key="2">
    <source>
        <dbReference type="EMBL" id="KPV77389.1"/>
    </source>
</evidence>
<dbReference type="Proteomes" id="UP000053890">
    <property type="component" value="Unassembled WGS sequence"/>
</dbReference>
<dbReference type="AlphaFoldDB" id="A0A194S9X6"/>
<dbReference type="InterPro" id="IPR051236">
    <property type="entry name" value="HAT_RTT109-like"/>
</dbReference>
<feature type="region of interest" description="Disordered" evidence="1">
    <location>
        <begin position="1"/>
        <end position="20"/>
    </location>
</feature>
<keyword evidence="3" id="KW-1185">Reference proteome</keyword>
<dbReference type="PANTHER" id="PTHR31571">
    <property type="entry name" value="ALTERED INHERITANCE OF MITOCHONDRIA PROTEIN 6"/>
    <property type="match status" value="1"/>
</dbReference>
<organism evidence="2 3">
    <name type="scientific">Rhodotorula graminis (strain WP1)</name>
    <dbReference type="NCBI Taxonomy" id="578459"/>
    <lineage>
        <taxon>Eukaryota</taxon>
        <taxon>Fungi</taxon>
        <taxon>Dikarya</taxon>
        <taxon>Basidiomycota</taxon>
        <taxon>Pucciniomycotina</taxon>
        <taxon>Microbotryomycetes</taxon>
        <taxon>Sporidiobolales</taxon>
        <taxon>Sporidiobolaceae</taxon>
        <taxon>Rhodotorula</taxon>
    </lineage>
</organism>
<dbReference type="OrthoDB" id="4153866at2759"/>
<feature type="compositionally biased region" description="Polar residues" evidence="1">
    <location>
        <begin position="53"/>
        <end position="75"/>
    </location>
</feature>